<dbReference type="EMBL" id="CT868318">
    <property type="protein sequence ID" value="CAK78698.1"/>
    <property type="molecule type" value="Genomic_DNA"/>
</dbReference>
<protein>
    <submittedName>
        <fullName evidence="1">Uncharacterized protein</fullName>
    </submittedName>
</protein>
<gene>
    <name evidence="1" type="ORF">GSPATT00001739001</name>
</gene>
<evidence type="ECO:0000313" key="1">
    <source>
        <dbReference type="EMBL" id="CAK78698.1"/>
    </source>
</evidence>
<keyword evidence="2" id="KW-1185">Reference proteome</keyword>
<dbReference type="AlphaFoldDB" id="A0D6N1"/>
<name>A0D6N1_PARTE</name>
<reference evidence="1 2" key="1">
    <citation type="journal article" date="2006" name="Nature">
        <title>Global trends of whole-genome duplications revealed by the ciliate Paramecium tetraurelia.</title>
        <authorList>
            <consortium name="Genoscope"/>
            <person name="Aury J.-M."/>
            <person name="Jaillon O."/>
            <person name="Duret L."/>
            <person name="Noel B."/>
            <person name="Jubin C."/>
            <person name="Porcel B.M."/>
            <person name="Segurens B."/>
            <person name="Daubin V."/>
            <person name="Anthouard V."/>
            <person name="Aiach N."/>
            <person name="Arnaiz O."/>
            <person name="Billaut A."/>
            <person name="Beisson J."/>
            <person name="Blanc I."/>
            <person name="Bouhouche K."/>
            <person name="Camara F."/>
            <person name="Duharcourt S."/>
            <person name="Guigo R."/>
            <person name="Gogendeau D."/>
            <person name="Katinka M."/>
            <person name="Keller A.-M."/>
            <person name="Kissmehl R."/>
            <person name="Klotz C."/>
            <person name="Koll F."/>
            <person name="Le Moue A."/>
            <person name="Lepere C."/>
            <person name="Malinsky S."/>
            <person name="Nowacki M."/>
            <person name="Nowak J.K."/>
            <person name="Plattner H."/>
            <person name="Poulain J."/>
            <person name="Ruiz F."/>
            <person name="Serrano V."/>
            <person name="Zagulski M."/>
            <person name="Dessen P."/>
            <person name="Betermier M."/>
            <person name="Weissenbach J."/>
            <person name="Scarpelli C."/>
            <person name="Schachter V."/>
            <person name="Sperling L."/>
            <person name="Meyer E."/>
            <person name="Cohen J."/>
            <person name="Wincker P."/>
        </authorList>
    </citation>
    <scope>NUCLEOTIDE SEQUENCE [LARGE SCALE GENOMIC DNA]</scope>
    <source>
        <strain evidence="1 2">Stock d4-2</strain>
    </source>
</reference>
<dbReference type="OMA" id="FIIVMTD"/>
<dbReference type="GeneID" id="5031880"/>
<accession>A0D6N1</accession>
<dbReference type="InParanoid" id="A0D6N1"/>
<dbReference type="Proteomes" id="UP000000600">
    <property type="component" value="Unassembled WGS sequence"/>
</dbReference>
<dbReference type="RefSeq" id="XP_001446095.1">
    <property type="nucleotide sequence ID" value="XM_001446058.2"/>
</dbReference>
<evidence type="ECO:0000313" key="2">
    <source>
        <dbReference type="Proteomes" id="UP000000600"/>
    </source>
</evidence>
<dbReference type="KEGG" id="ptm:GSPATT00001739001"/>
<dbReference type="OrthoDB" id="304815at2759"/>
<organism evidence="1 2">
    <name type="scientific">Paramecium tetraurelia</name>
    <dbReference type="NCBI Taxonomy" id="5888"/>
    <lineage>
        <taxon>Eukaryota</taxon>
        <taxon>Sar</taxon>
        <taxon>Alveolata</taxon>
        <taxon>Ciliophora</taxon>
        <taxon>Intramacronucleata</taxon>
        <taxon>Oligohymenophorea</taxon>
        <taxon>Peniculida</taxon>
        <taxon>Parameciidae</taxon>
        <taxon>Paramecium</taxon>
    </lineage>
</organism>
<dbReference type="HOGENOM" id="CLU_944793_0_0_1"/>
<sequence length="295" mass="34770">MKIQIVDSAAKIYKAFDESDSSKCVRFKFFTNYMLVENQRLKIFDFSETVLYYEDHKKFIIARINEFTSELEIHIADSREIKENLDSIDQGLLEIQSQMKESIEMQKFKKIVSIDLKDDLFIIVMTDRLLTYCLASLIRCSSEKVSPQAEVLFYPILVSFKPYVSAYTFDTLYLFQKIASYRSKTNQLMINYKIIDFKHSDKPQCNQKISFQSPQVAQSTETMLSFIKKVRIQGKNQLHLSICTQFKNQTYIQKVVHEFGETLIIKQKQQYFKQSDVHYIQSISNKSKESKVWTK</sequence>
<proteinExistence type="predicted"/>